<comment type="caution">
    <text evidence="5">The sequence shown here is derived from an EMBL/GenBank/DDBJ whole genome shotgun (WGS) entry which is preliminary data.</text>
</comment>
<dbReference type="InterPro" id="IPR023214">
    <property type="entry name" value="HAD_sf"/>
</dbReference>
<dbReference type="Gene3D" id="3.40.50.1000">
    <property type="entry name" value="HAD superfamily/HAD-like"/>
    <property type="match status" value="2"/>
</dbReference>
<proteinExistence type="inferred from homology"/>
<dbReference type="InterPro" id="IPR008380">
    <property type="entry name" value="HAD-SF_hydro_IG_5-nucl"/>
</dbReference>
<dbReference type="NCBIfam" id="TIGR02244">
    <property type="entry name" value="HAD-IG-Ncltidse"/>
    <property type="match status" value="1"/>
</dbReference>
<sequence>MNEKTKKYRRENFQRIFVNRNLFLDKIQFVGFDMDYTLAEYISPTYERLIYKHALKRLIDIGYPQEIANYPYNPKFATRGLLYDKEYGNFLKTDSCGNIMSAVHGFNYIEIVQSRIIYKNRFVNIGDIQRFGIFNTLFEFPAMFMIASTIDYFDSSRNWKQYMLFLSAMIRIRGWRVVRSRFPIELSTMISWRRLTTYTGKYIKITFKRDMKQETIEHFPLYIRKDGRTPLLLKRIRDSGRKTFLVTNSDFWYTNQVMKWLIQDAKKNGPEFSENWLDYFDVIFVDAQKPKFFAEGTSMSQIDLSNGKKHIGVFKGITKSGDVFAGG</sequence>
<evidence type="ECO:0000256" key="4">
    <source>
        <dbReference type="ARBA" id="ARBA00022842"/>
    </source>
</evidence>
<dbReference type="Proteomes" id="UP000031668">
    <property type="component" value="Unassembled WGS sequence"/>
</dbReference>
<evidence type="ECO:0000256" key="1">
    <source>
        <dbReference type="ARBA" id="ARBA00009589"/>
    </source>
</evidence>
<evidence type="ECO:0000313" key="6">
    <source>
        <dbReference type="Proteomes" id="UP000031668"/>
    </source>
</evidence>
<evidence type="ECO:0000256" key="2">
    <source>
        <dbReference type="ARBA" id="ARBA00022723"/>
    </source>
</evidence>
<keyword evidence="4" id="KW-0460">Magnesium</keyword>
<dbReference type="GO" id="GO:0046872">
    <property type="term" value="F:metal ion binding"/>
    <property type="evidence" value="ECO:0007669"/>
    <property type="project" value="UniProtKB-KW"/>
</dbReference>
<dbReference type="GO" id="GO:0008253">
    <property type="term" value="F:5'-nucleotidase activity"/>
    <property type="evidence" value="ECO:0007669"/>
    <property type="project" value="TreeGrafter"/>
</dbReference>
<protein>
    <submittedName>
        <fullName evidence="5">Cytosolic purine 5'-nucleotidase</fullName>
    </submittedName>
</protein>
<comment type="similarity">
    <text evidence="1">Belongs to the 5'(3')-deoxyribonucleotidase family.</text>
</comment>
<evidence type="ECO:0000256" key="3">
    <source>
        <dbReference type="ARBA" id="ARBA00022801"/>
    </source>
</evidence>
<dbReference type="SUPFAM" id="SSF56784">
    <property type="entry name" value="HAD-like"/>
    <property type="match status" value="1"/>
</dbReference>
<evidence type="ECO:0000313" key="5">
    <source>
        <dbReference type="EMBL" id="KII73451.1"/>
    </source>
</evidence>
<dbReference type="PANTHER" id="PTHR12103:SF15">
    <property type="entry name" value="CYTOSOLIC PURINE 5'-NUCLEOTIDASE"/>
    <property type="match status" value="1"/>
</dbReference>
<keyword evidence="3" id="KW-0378">Hydrolase</keyword>
<dbReference type="Pfam" id="PF05761">
    <property type="entry name" value="5_nucleotid"/>
    <property type="match status" value="1"/>
</dbReference>
<dbReference type="EMBL" id="JWZT01000830">
    <property type="protein sequence ID" value="KII73451.1"/>
    <property type="molecule type" value="Genomic_DNA"/>
</dbReference>
<dbReference type="AlphaFoldDB" id="A0A0C2N1E8"/>
<name>A0A0C2N1E8_THEKT</name>
<keyword evidence="6" id="KW-1185">Reference proteome</keyword>
<dbReference type="OrthoDB" id="10252832at2759"/>
<dbReference type="PANTHER" id="PTHR12103">
    <property type="entry name" value="5'-NUCLEOTIDASE DOMAIN-CONTAINING"/>
    <property type="match status" value="1"/>
</dbReference>
<reference evidence="5 6" key="1">
    <citation type="journal article" date="2014" name="Genome Biol. Evol.">
        <title>The genome of the myxosporean Thelohanellus kitauei shows adaptations to nutrient acquisition within its fish host.</title>
        <authorList>
            <person name="Yang Y."/>
            <person name="Xiong J."/>
            <person name="Zhou Z."/>
            <person name="Huo F."/>
            <person name="Miao W."/>
            <person name="Ran C."/>
            <person name="Liu Y."/>
            <person name="Zhang J."/>
            <person name="Feng J."/>
            <person name="Wang M."/>
            <person name="Wang M."/>
            <person name="Wang L."/>
            <person name="Yao B."/>
        </authorList>
    </citation>
    <scope>NUCLEOTIDE SEQUENCE [LARGE SCALE GENOMIC DNA]</scope>
    <source>
        <strain evidence="5">Wuqing</strain>
    </source>
</reference>
<dbReference type="InterPro" id="IPR036412">
    <property type="entry name" value="HAD-like_sf"/>
</dbReference>
<gene>
    <name evidence="5" type="ORF">RF11_00441</name>
</gene>
<keyword evidence="2" id="KW-0479">Metal-binding</keyword>
<organism evidence="5 6">
    <name type="scientific">Thelohanellus kitauei</name>
    <name type="common">Myxosporean</name>
    <dbReference type="NCBI Taxonomy" id="669202"/>
    <lineage>
        <taxon>Eukaryota</taxon>
        <taxon>Metazoa</taxon>
        <taxon>Cnidaria</taxon>
        <taxon>Myxozoa</taxon>
        <taxon>Myxosporea</taxon>
        <taxon>Bivalvulida</taxon>
        <taxon>Platysporina</taxon>
        <taxon>Myxobolidae</taxon>
        <taxon>Thelohanellus</taxon>
    </lineage>
</organism>
<accession>A0A0C2N1E8</accession>
<dbReference type="OMA" id="VARNAWF"/>